<keyword evidence="10" id="KW-1185">Reference proteome</keyword>
<dbReference type="Pfam" id="PF04647">
    <property type="entry name" value="AgrB"/>
    <property type="match status" value="1"/>
</dbReference>
<dbReference type="EMBL" id="ATAX01000028">
    <property type="protein sequence ID" value="EWM53132.1"/>
    <property type="molecule type" value="Genomic_DNA"/>
</dbReference>
<organism evidence="9 10">
    <name type="scientific">Ruminococcus flavefaciens 007c</name>
    <dbReference type="NCBI Taxonomy" id="1341157"/>
    <lineage>
        <taxon>Bacteria</taxon>
        <taxon>Bacillati</taxon>
        <taxon>Bacillota</taxon>
        <taxon>Clostridia</taxon>
        <taxon>Eubacteriales</taxon>
        <taxon>Oscillospiraceae</taxon>
        <taxon>Ruminococcus</taxon>
    </lineage>
</organism>
<dbReference type="GO" id="GO:0016020">
    <property type="term" value="C:membrane"/>
    <property type="evidence" value="ECO:0007669"/>
    <property type="project" value="InterPro"/>
</dbReference>
<keyword evidence="1" id="KW-1003">Cell membrane</keyword>
<dbReference type="Proteomes" id="UP000019365">
    <property type="component" value="Unassembled WGS sequence"/>
</dbReference>
<evidence type="ECO:0000256" key="3">
    <source>
        <dbReference type="ARBA" id="ARBA00022670"/>
    </source>
</evidence>
<accession>W7UXN6</accession>
<dbReference type="AlphaFoldDB" id="W7UXN6"/>
<evidence type="ECO:0000313" key="10">
    <source>
        <dbReference type="Proteomes" id="UP000019365"/>
    </source>
</evidence>
<keyword evidence="6 8" id="KW-1133">Transmembrane helix</keyword>
<comment type="caution">
    <text evidence="9">The sequence shown here is derived from an EMBL/GenBank/DDBJ whole genome shotgun (WGS) entry which is preliminary data.</text>
</comment>
<keyword evidence="4 8" id="KW-0812">Transmembrane</keyword>
<keyword evidence="7 8" id="KW-0472">Membrane</keyword>
<feature type="transmembrane region" description="Helical" evidence="8">
    <location>
        <begin position="41"/>
        <end position="67"/>
    </location>
</feature>
<sequence>MISKLSKKTAVFFSKYNIISSEDIDAYAYGFELLISTAVNFAAAIFIAIITGEFLSSALCLAAFLSLRVNAGGYHAETHIGCVAILVTILLLFTAAVKFLPDRIKALSVPFILIFSAAVIILFAPVQHPNHPLSENSSKRLRKKSLYLLVAWNIFCIAFYFFMPEISFFAASGTLISAGALISEKLRIRHNKNK</sequence>
<dbReference type="OrthoDB" id="9815055at2"/>
<proteinExistence type="predicted"/>
<feature type="transmembrane region" description="Helical" evidence="8">
    <location>
        <begin position="79"/>
        <end position="100"/>
    </location>
</feature>
<name>W7UXN6_RUMFL</name>
<keyword evidence="2" id="KW-0673">Quorum sensing</keyword>
<keyword evidence="5" id="KW-0378">Hydrolase</keyword>
<protein>
    <recommendedName>
        <fullName evidence="11">Accessory gene regulator B</fullName>
    </recommendedName>
</protein>
<evidence type="ECO:0008006" key="11">
    <source>
        <dbReference type="Google" id="ProtNLM"/>
    </source>
</evidence>
<dbReference type="RefSeq" id="WP_037300381.1">
    <property type="nucleotide sequence ID" value="NZ_ATAX01000028.1"/>
</dbReference>
<evidence type="ECO:0000256" key="5">
    <source>
        <dbReference type="ARBA" id="ARBA00022801"/>
    </source>
</evidence>
<reference evidence="9 10" key="1">
    <citation type="journal article" date="2014" name="PLoS ONE">
        <title>Rumen cellulosomics: divergent fiber-degrading strategies revealed by comparative genome-wide analysis of six ruminococcal strains.</title>
        <authorList>
            <person name="Dassa B."/>
            <person name="Borovok I."/>
            <person name="Ruimy-Israeli V."/>
            <person name="Lamed R."/>
            <person name="Flint H.J."/>
            <person name="Duncan S.H."/>
            <person name="Henrissat B."/>
            <person name="Coutinho P."/>
            <person name="Morrison M."/>
            <person name="Mosoni P."/>
            <person name="Yeoman C.J."/>
            <person name="White B.A."/>
            <person name="Bayer E.A."/>
        </authorList>
    </citation>
    <scope>NUCLEOTIDE SEQUENCE [LARGE SCALE GENOMIC DNA]</scope>
    <source>
        <strain evidence="9 10">007c</strain>
    </source>
</reference>
<dbReference type="SMART" id="SM00793">
    <property type="entry name" value="AgrB"/>
    <property type="match status" value="1"/>
</dbReference>
<keyword evidence="3" id="KW-0645">Protease</keyword>
<feature type="transmembrane region" description="Helical" evidence="8">
    <location>
        <begin position="106"/>
        <end position="124"/>
    </location>
</feature>
<dbReference type="GO" id="GO:0006508">
    <property type="term" value="P:proteolysis"/>
    <property type="evidence" value="ECO:0007669"/>
    <property type="project" value="UniProtKB-KW"/>
</dbReference>
<evidence type="ECO:0000256" key="6">
    <source>
        <dbReference type="ARBA" id="ARBA00022989"/>
    </source>
</evidence>
<gene>
    <name evidence="9" type="ORF">RF007C_16095</name>
</gene>
<evidence type="ECO:0000256" key="7">
    <source>
        <dbReference type="ARBA" id="ARBA00023136"/>
    </source>
</evidence>
<feature type="transmembrane region" description="Helical" evidence="8">
    <location>
        <begin position="145"/>
        <end position="162"/>
    </location>
</feature>
<evidence type="ECO:0000256" key="1">
    <source>
        <dbReference type="ARBA" id="ARBA00022475"/>
    </source>
</evidence>
<feature type="transmembrane region" description="Helical" evidence="8">
    <location>
        <begin position="168"/>
        <end position="186"/>
    </location>
</feature>
<dbReference type="GO" id="GO:0008233">
    <property type="term" value="F:peptidase activity"/>
    <property type="evidence" value="ECO:0007669"/>
    <property type="project" value="UniProtKB-KW"/>
</dbReference>
<evidence type="ECO:0000313" key="9">
    <source>
        <dbReference type="EMBL" id="EWM53132.1"/>
    </source>
</evidence>
<dbReference type="eggNOG" id="COG4512">
    <property type="taxonomic scope" value="Bacteria"/>
</dbReference>
<dbReference type="GO" id="GO:0009372">
    <property type="term" value="P:quorum sensing"/>
    <property type="evidence" value="ECO:0007669"/>
    <property type="project" value="UniProtKB-KW"/>
</dbReference>
<evidence type="ECO:0000256" key="2">
    <source>
        <dbReference type="ARBA" id="ARBA00022654"/>
    </source>
</evidence>
<dbReference type="InterPro" id="IPR006741">
    <property type="entry name" value="AgrB"/>
</dbReference>
<evidence type="ECO:0000256" key="4">
    <source>
        <dbReference type="ARBA" id="ARBA00022692"/>
    </source>
</evidence>
<dbReference type="PATRIC" id="fig|1341157.4.peg.2617"/>
<evidence type="ECO:0000256" key="8">
    <source>
        <dbReference type="SAM" id="Phobius"/>
    </source>
</evidence>